<keyword evidence="2" id="KW-1185">Reference proteome</keyword>
<dbReference type="EMBL" id="CAMPGE010012948">
    <property type="protein sequence ID" value="CAI2371701.1"/>
    <property type="molecule type" value="Genomic_DNA"/>
</dbReference>
<reference evidence="1" key="1">
    <citation type="submission" date="2023-07" db="EMBL/GenBank/DDBJ databases">
        <authorList>
            <consortium name="AG Swart"/>
            <person name="Singh M."/>
            <person name="Singh A."/>
            <person name="Seah K."/>
            <person name="Emmerich C."/>
        </authorList>
    </citation>
    <scope>NUCLEOTIDE SEQUENCE</scope>
    <source>
        <strain evidence="1">DP1</strain>
    </source>
</reference>
<dbReference type="AlphaFoldDB" id="A0AAD1UPF0"/>
<comment type="caution">
    <text evidence="1">The sequence shown here is derived from an EMBL/GenBank/DDBJ whole genome shotgun (WGS) entry which is preliminary data.</text>
</comment>
<proteinExistence type="predicted"/>
<organism evidence="1 2">
    <name type="scientific">Euplotes crassus</name>
    <dbReference type="NCBI Taxonomy" id="5936"/>
    <lineage>
        <taxon>Eukaryota</taxon>
        <taxon>Sar</taxon>
        <taxon>Alveolata</taxon>
        <taxon>Ciliophora</taxon>
        <taxon>Intramacronucleata</taxon>
        <taxon>Spirotrichea</taxon>
        <taxon>Hypotrichia</taxon>
        <taxon>Euplotida</taxon>
        <taxon>Euplotidae</taxon>
        <taxon>Moneuplotes</taxon>
    </lineage>
</organism>
<name>A0AAD1UPF0_EUPCR</name>
<protein>
    <submittedName>
        <fullName evidence="1">Uncharacterized protein</fullName>
    </submittedName>
</protein>
<evidence type="ECO:0000313" key="1">
    <source>
        <dbReference type="EMBL" id="CAI2371701.1"/>
    </source>
</evidence>
<sequence length="57" mass="6609">MVFNQASSTDIIRPRIFFSQVLIQPSWETKALLLKILVKVVLKKLIAKLFSSKLFFL</sequence>
<accession>A0AAD1UPF0</accession>
<dbReference type="Proteomes" id="UP001295684">
    <property type="component" value="Unassembled WGS sequence"/>
</dbReference>
<gene>
    <name evidence="1" type="ORF">ECRASSUSDP1_LOCUS13026</name>
</gene>
<evidence type="ECO:0000313" key="2">
    <source>
        <dbReference type="Proteomes" id="UP001295684"/>
    </source>
</evidence>